<dbReference type="RefSeq" id="WP_187018830.1">
    <property type="nucleotide sequence ID" value="NZ_JACRUK010000024.1"/>
</dbReference>
<dbReference type="Gene3D" id="2.160.20.10">
    <property type="entry name" value="Single-stranded right-handed beta-helix, Pectin lyase-like"/>
    <property type="match status" value="1"/>
</dbReference>
<feature type="chain" id="PRO_5036675769" evidence="1">
    <location>
        <begin position="20"/>
        <end position="910"/>
    </location>
</feature>
<sequence length="910" mass="98423">MYKIIKLIIALFVITNAYSAVPNNVTVTNLSDDGSIGSLRWAISSANADIDINQIDFSPGLTGTITLTSNLPTITSNLTIIGPGVLDLTLSGNDLYKMFVVNNGSALTISGITFTANASFSGSIFRADNNNSSITATAINVVNNTRSYAFYTNNPSTITISNATFTNNSGTLFGSDYGSAPNTTSDIVTDYTNRITVTGSTFASNTGIIFQTQRYVKIDDCIFTDNTQPIGYFYGVNRYQVLNSTFTNNTGWTLFYFSSWIGDTPSFGAGTLSANNTLFEGNTFTGNTGTVINPGGSDKYDSKTTITNNVFSNNGTSYTGTPAVVSNNTLDNFISSVTHAVVESTLIVTMRRPVFNTNTGSGTLEVSDFDLELTGGNATLISSTPTSISVDGNVYTLGIPISGEISGAEMITVKPVINSIYDGSFNVAGTTQQNNSINLKFLDDDADGVSNFLDLCPNTSAGVRVYPYNGCEDTTYPFITYFNYGSTLKYPSNFVSTTDHTLYYTSYDSNWNSSIGKLTPEKVISTLFTPINGYVQSLTTDTYNNLYFVHYDFDTSLYEIRKITPDGTTSVLLTTNDEYLQNLTTDILGNIYVVQNNNSSNLRELKKITIDGTVTILASDTEGYFQNLIGDAFGTMYFVNTNYNTNSRIIKKIATDGSITELYTTNEYIENLKIDTLGNLYFVNYNPTNNSYDLKKLISTGTISNLYVYGSNIYPQSLAVDAMNNLYFVIYNGNTGQQQINSITPEGIIVSYGEFTGNELYNDRNGTIYFNDNESRKIIGTKSVQLTPMLSNFDAMTKYYFDGSFQIVSPSTDSAGNFTFVSSNTDVATISGTTVTIVGAGLTTITATQASDALYLTNSISADLTVSTTTVVTKNGKTSNSNLNYVNKNGAVGSSNGLGVNGESKKTKSN</sequence>
<dbReference type="InterPro" id="IPR011042">
    <property type="entry name" value="6-blade_b-propeller_TolB-like"/>
</dbReference>
<feature type="domain" description="Right handed beta helix" evidence="2">
    <location>
        <begin position="187"/>
        <end position="332"/>
    </location>
</feature>
<feature type="signal peptide" evidence="1">
    <location>
        <begin position="1"/>
        <end position="19"/>
    </location>
</feature>
<dbReference type="Gene3D" id="2.60.40.1080">
    <property type="match status" value="1"/>
</dbReference>
<keyword evidence="1" id="KW-0732">Signal</keyword>
<dbReference type="SMART" id="SM00710">
    <property type="entry name" value="PbH1"/>
    <property type="match status" value="7"/>
</dbReference>
<dbReference type="InterPro" id="IPR006626">
    <property type="entry name" value="PbH1"/>
</dbReference>
<dbReference type="Pfam" id="PF13229">
    <property type="entry name" value="Beta_helix"/>
    <property type="match status" value="1"/>
</dbReference>
<proteinExistence type="predicted"/>
<dbReference type="InterPro" id="IPR011050">
    <property type="entry name" value="Pectin_lyase_fold/virulence"/>
</dbReference>
<organism evidence="3 4">
    <name type="scientific">Flavobacterium muglaense</name>
    <dbReference type="NCBI Taxonomy" id="2764716"/>
    <lineage>
        <taxon>Bacteria</taxon>
        <taxon>Pseudomonadati</taxon>
        <taxon>Bacteroidota</taxon>
        <taxon>Flavobacteriia</taxon>
        <taxon>Flavobacteriales</taxon>
        <taxon>Flavobacteriaceae</taxon>
        <taxon>Flavobacterium</taxon>
    </lineage>
</organism>
<dbReference type="SUPFAM" id="SSF49373">
    <property type="entry name" value="Invasin/intimin cell-adhesion fragments"/>
    <property type="match status" value="1"/>
</dbReference>
<gene>
    <name evidence="3" type="ORF">H8R25_10705</name>
</gene>
<comment type="caution">
    <text evidence="3">The sequence shown here is derived from an EMBL/GenBank/DDBJ whole genome shotgun (WGS) entry which is preliminary data.</text>
</comment>
<dbReference type="SUPFAM" id="SSF51126">
    <property type="entry name" value="Pectin lyase-like"/>
    <property type="match status" value="1"/>
</dbReference>
<accession>A0A923N0R5</accession>
<reference evidence="3 4" key="1">
    <citation type="submission" date="2020-08" db="EMBL/GenBank/DDBJ databases">
        <title>Description of novel Flavobacterium F-392 isolate.</title>
        <authorList>
            <person name="Saticioglu I.B."/>
            <person name="Duman M."/>
            <person name="Altun S."/>
        </authorList>
    </citation>
    <scope>NUCLEOTIDE SEQUENCE [LARGE SCALE GENOMIC DNA]</scope>
    <source>
        <strain evidence="3 4">F-392</strain>
    </source>
</reference>
<dbReference type="EMBL" id="JACRUL010000024">
    <property type="protein sequence ID" value="MBC5844907.1"/>
    <property type="molecule type" value="Genomic_DNA"/>
</dbReference>
<dbReference type="SUPFAM" id="SSF63829">
    <property type="entry name" value="Calcium-dependent phosphotriesterase"/>
    <property type="match status" value="1"/>
</dbReference>
<dbReference type="InterPro" id="IPR012334">
    <property type="entry name" value="Pectin_lyas_fold"/>
</dbReference>
<keyword evidence="4" id="KW-1185">Reference proteome</keyword>
<evidence type="ECO:0000256" key="1">
    <source>
        <dbReference type="SAM" id="SignalP"/>
    </source>
</evidence>
<evidence type="ECO:0000259" key="2">
    <source>
        <dbReference type="Pfam" id="PF13229"/>
    </source>
</evidence>
<evidence type="ECO:0000313" key="4">
    <source>
        <dbReference type="Proteomes" id="UP000641454"/>
    </source>
</evidence>
<dbReference type="AlphaFoldDB" id="A0A923N0R5"/>
<evidence type="ECO:0000313" key="3">
    <source>
        <dbReference type="EMBL" id="MBC5844907.1"/>
    </source>
</evidence>
<dbReference type="InterPro" id="IPR039448">
    <property type="entry name" value="Beta_helix"/>
</dbReference>
<protein>
    <submittedName>
        <fullName evidence="3">Right-handed parallel beta-helix repeat-containing protein</fullName>
    </submittedName>
</protein>
<dbReference type="Proteomes" id="UP000641454">
    <property type="component" value="Unassembled WGS sequence"/>
</dbReference>
<dbReference type="Gene3D" id="2.120.10.30">
    <property type="entry name" value="TolB, C-terminal domain"/>
    <property type="match status" value="1"/>
</dbReference>
<name>A0A923N0R5_9FLAO</name>
<dbReference type="InterPro" id="IPR008964">
    <property type="entry name" value="Invasin/intimin_cell_adhesion"/>
</dbReference>